<keyword evidence="13" id="KW-1185">Reference proteome</keyword>
<dbReference type="AlphaFoldDB" id="A0A2P8DB99"/>
<evidence type="ECO:0000313" key="12">
    <source>
        <dbReference type="EMBL" id="PSK94506.1"/>
    </source>
</evidence>
<dbReference type="HAMAP" id="MF_00061">
    <property type="entry name" value="IspE"/>
    <property type="match status" value="1"/>
</dbReference>
<dbReference type="InterPro" id="IPR020568">
    <property type="entry name" value="Ribosomal_Su5_D2-typ_SF"/>
</dbReference>
<keyword evidence="9" id="KW-0414">Isoprene biosynthesis</keyword>
<dbReference type="GO" id="GO:0050515">
    <property type="term" value="F:4-(cytidine 5'-diphospho)-2-C-methyl-D-erythritol kinase activity"/>
    <property type="evidence" value="ECO:0007669"/>
    <property type="project" value="UniProtKB-UniRule"/>
</dbReference>
<dbReference type="SUPFAM" id="SSF55060">
    <property type="entry name" value="GHMP Kinase, C-terminal domain"/>
    <property type="match status" value="1"/>
</dbReference>
<dbReference type="InterPro" id="IPR014721">
    <property type="entry name" value="Ribsml_uS5_D2-typ_fold_subgr"/>
</dbReference>
<feature type="domain" description="GHMP kinase C-terminal" evidence="11">
    <location>
        <begin position="206"/>
        <end position="258"/>
    </location>
</feature>
<accession>A0A2P8DB99</accession>
<dbReference type="InterPro" id="IPR004424">
    <property type="entry name" value="IspE"/>
</dbReference>
<keyword evidence="6 9" id="KW-0418">Kinase</keyword>
<dbReference type="GO" id="GO:0019288">
    <property type="term" value="P:isopentenyl diphosphate biosynthetic process, methylerythritol 4-phosphate pathway"/>
    <property type="evidence" value="ECO:0007669"/>
    <property type="project" value="UniProtKB-UniRule"/>
</dbReference>
<dbReference type="EC" id="2.7.1.148" evidence="2 9"/>
<evidence type="ECO:0000259" key="10">
    <source>
        <dbReference type="Pfam" id="PF00288"/>
    </source>
</evidence>
<feature type="binding site" evidence="9">
    <location>
        <begin position="94"/>
        <end position="104"/>
    </location>
    <ligand>
        <name>ATP</name>
        <dbReference type="ChEBI" id="CHEBI:30616"/>
    </ligand>
</feature>
<dbReference type="OrthoDB" id="9809438at2"/>
<evidence type="ECO:0000256" key="5">
    <source>
        <dbReference type="ARBA" id="ARBA00022741"/>
    </source>
</evidence>
<proteinExistence type="inferred from homology"/>
<dbReference type="Gene3D" id="3.30.70.890">
    <property type="entry name" value="GHMP kinase, C-terminal domain"/>
    <property type="match status" value="1"/>
</dbReference>
<keyword evidence="5 9" id="KW-0547">Nucleotide-binding</keyword>
<dbReference type="Pfam" id="PF08544">
    <property type="entry name" value="GHMP_kinases_C"/>
    <property type="match status" value="1"/>
</dbReference>
<evidence type="ECO:0000256" key="1">
    <source>
        <dbReference type="ARBA" id="ARBA00009684"/>
    </source>
</evidence>
<dbReference type="Gene3D" id="3.30.230.10">
    <property type="match status" value="1"/>
</dbReference>
<evidence type="ECO:0000256" key="2">
    <source>
        <dbReference type="ARBA" id="ARBA00012052"/>
    </source>
</evidence>
<dbReference type="SUPFAM" id="SSF54211">
    <property type="entry name" value="Ribosomal protein S5 domain 2-like"/>
    <property type="match status" value="1"/>
</dbReference>
<dbReference type="PANTHER" id="PTHR43527">
    <property type="entry name" value="4-DIPHOSPHOCYTIDYL-2-C-METHYL-D-ERYTHRITOL KINASE, CHLOROPLASTIC"/>
    <property type="match status" value="1"/>
</dbReference>
<dbReference type="PIRSF" id="PIRSF010376">
    <property type="entry name" value="IspE"/>
    <property type="match status" value="1"/>
</dbReference>
<comment type="caution">
    <text evidence="12">The sequence shown here is derived from an EMBL/GenBank/DDBJ whole genome shotgun (WGS) entry which is preliminary data.</text>
</comment>
<dbReference type="InterPro" id="IPR036554">
    <property type="entry name" value="GHMP_kinase_C_sf"/>
</dbReference>
<dbReference type="Pfam" id="PF00288">
    <property type="entry name" value="GHMP_kinases_N"/>
    <property type="match status" value="1"/>
</dbReference>
<dbReference type="NCBIfam" id="TIGR00154">
    <property type="entry name" value="ispE"/>
    <property type="match status" value="1"/>
</dbReference>
<name>A0A2P8DB99_9BACT</name>
<feature type="domain" description="GHMP kinase N-terminal" evidence="10">
    <location>
        <begin position="65"/>
        <end position="142"/>
    </location>
</feature>
<dbReference type="RefSeq" id="WP_106521208.1">
    <property type="nucleotide sequence ID" value="NZ_PYGD01000001.1"/>
</dbReference>
<comment type="pathway">
    <text evidence="9">Isoprenoid biosynthesis; isopentenyl diphosphate biosynthesis via DXP pathway; isopentenyl diphosphate from 1-deoxy-D-xylulose 5-phosphate: step 3/6.</text>
</comment>
<dbReference type="PANTHER" id="PTHR43527:SF2">
    <property type="entry name" value="4-DIPHOSPHOCYTIDYL-2-C-METHYL-D-ERYTHRITOL KINASE, CHLOROPLASTIC"/>
    <property type="match status" value="1"/>
</dbReference>
<feature type="active site" evidence="9">
    <location>
        <position position="8"/>
    </location>
</feature>
<organism evidence="12 13">
    <name type="scientific">Taibaiella chishuiensis</name>
    <dbReference type="NCBI Taxonomy" id="1434707"/>
    <lineage>
        <taxon>Bacteria</taxon>
        <taxon>Pseudomonadati</taxon>
        <taxon>Bacteroidota</taxon>
        <taxon>Chitinophagia</taxon>
        <taxon>Chitinophagales</taxon>
        <taxon>Chitinophagaceae</taxon>
        <taxon>Taibaiella</taxon>
    </lineage>
</organism>
<feature type="active site" evidence="9">
    <location>
        <position position="136"/>
    </location>
</feature>
<protein>
    <recommendedName>
        <fullName evidence="3 9">4-diphosphocytidyl-2-C-methyl-D-erythritol kinase</fullName>
        <shortName evidence="9">CMK</shortName>
        <ecNumber evidence="2 9">2.7.1.148</ecNumber>
    </recommendedName>
    <alternativeName>
        <fullName evidence="8 9">4-(cytidine-5'-diphospho)-2-C-methyl-D-erythritol kinase</fullName>
    </alternativeName>
</protein>
<evidence type="ECO:0000256" key="4">
    <source>
        <dbReference type="ARBA" id="ARBA00022679"/>
    </source>
</evidence>
<gene>
    <name evidence="9" type="primary">ispE</name>
    <name evidence="12" type="ORF">B0I18_101662</name>
</gene>
<evidence type="ECO:0000256" key="9">
    <source>
        <dbReference type="HAMAP-Rule" id="MF_00061"/>
    </source>
</evidence>
<dbReference type="GO" id="GO:0005524">
    <property type="term" value="F:ATP binding"/>
    <property type="evidence" value="ECO:0007669"/>
    <property type="project" value="UniProtKB-UniRule"/>
</dbReference>
<dbReference type="GO" id="GO:0016114">
    <property type="term" value="P:terpenoid biosynthetic process"/>
    <property type="evidence" value="ECO:0007669"/>
    <property type="project" value="UniProtKB-UniRule"/>
</dbReference>
<sequence length="272" mass="29489">MLSFPNAKINFGLYVTRKRDDGYHDLETFFYPVPYCDALEILPAGNSGGTMALTGLPVAGDTEKNLVWKAYQLLLREYPGQVKPLDIHLHKVIPMGAGMGGGSADAAFMLDMMNTHFGLGIDKETLGAYALELGSDCPFFLLNKPAFAGGRGERLEPVALDLSAYSIQIVCPSIHVGTADAFRNIVPAPAGFDLRQLATLRPEDWRGRIANDFEVPVFKLHPVLQTIKDQLYAGGAVYASMSGSGSSLYGIFPKGQRAVLDLPIVCSEHYCA</sequence>
<dbReference type="InterPro" id="IPR006204">
    <property type="entry name" value="GHMP_kinase_N_dom"/>
</dbReference>
<evidence type="ECO:0000256" key="7">
    <source>
        <dbReference type="ARBA" id="ARBA00022840"/>
    </source>
</evidence>
<comment type="function">
    <text evidence="9">Catalyzes the phosphorylation of the position 2 hydroxy group of 4-diphosphocytidyl-2C-methyl-D-erythritol.</text>
</comment>
<evidence type="ECO:0000259" key="11">
    <source>
        <dbReference type="Pfam" id="PF08544"/>
    </source>
</evidence>
<dbReference type="UniPathway" id="UPA00056">
    <property type="reaction ID" value="UER00094"/>
</dbReference>
<dbReference type="Proteomes" id="UP000240572">
    <property type="component" value="Unassembled WGS sequence"/>
</dbReference>
<comment type="similarity">
    <text evidence="1 9">Belongs to the GHMP kinase family. IspE subfamily.</text>
</comment>
<evidence type="ECO:0000256" key="3">
    <source>
        <dbReference type="ARBA" id="ARBA00017473"/>
    </source>
</evidence>
<evidence type="ECO:0000256" key="8">
    <source>
        <dbReference type="ARBA" id="ARBA00032554"/>
    </source>
</evidence>
<keyword evidence="7 9" id="KW-0067">ATP-binding</keyword>
<reference evidence="12 13" key="1">
    <citation type="submission" date="2018-03" db="EMBL/GenBank/DDBJ databases">
        <title>Genomic Encyclopedia of Type Strains, Phase III (KMG-III): the genomes of soil and plant-associated and newly described type strains.</title>
        <authorList>
            <person name="Whitman W."/>
        </authorList>
    </citation>
    <scope>NUCLEOTIDE SEQUENCE [LARGE SCALE GENOMIC DNA]</scope>
    <source>
        <strain evidence="12 13">CGMCC 1.12700</strain>
    </source>
</reference>
<evidence type="ECO:0000256" key="6">
    <source>
        <dbReference type="ARBA" id="ARBA00022777"/>
    </source>
</evidence>
<comment type="catalytic activity">
    <reaction evidence="9">
        <text>4-CDP-2-C-methyl-D-erythritol + ATP = 4-CDP-2-C-methyl-D-erythritol 2-phosphate + ADP + H(+)</text>
        <dbReference type="Rhea" id="RHEA:18437"/>
        <dbReference type="ChEBI" id="CHEBI:15378"/>
        <dbReference type="ChEBI" id="CHEBI:30616"/>
        <dbReference type="ChEBI" id="CHEBI:57823"/>
        <dbReference type="ChEBI" id="CHEBI:57919"/>
        <dbReference type="ChEBI" id="CHEBI:456216"/>
        <dbReference type="EC" id="2.7.1.148"/>
    </reaction>
</comment>
<dbReference type="InterPro" id="IPR013750">
    <property type="entry name" value="GHMP_kinase_C_dom"/>
</dbReference>
<keyword evidence="4 9" id="KW-0808">Transferase</keyword>
<dbReference type="EMBL" id="PYGD01000001">
    <property type="protein sequence ID" value="PSK94506.1"/>
    <property type="molecule type" value="Genomic_DNA"/>
</dbReference>
<evidence type="ECO:0000313" key="13">
    <source>
        <dbReference type="Proteomes" id="UP000240572"/>
    </source>
</evidence>